<dbReference type="Proteomes" id="UP000250235">
    <property type="component" value="Unassembled WGS sequence"/>
</dbReference>
<dbReference type="PANTHER" id="PTHR35317">
    <property type="entry name" value="OS04G0629600 PROTEIN"/>
    <property type="match status" value="1"/>
</dbReference>
<reference evidence="3 4" key="1">
    <citation type="journal article" date="2015" name="Proc. Natl. Acad. Sci. U.S.A.">
        <title>The resurrection genome of Boea hygrometrica: A blueprint for survival of dehydration.</title>
        <authorList>
            <person name="Xiao L."/>
            <person name="Yang G."/>
            <person name="Zhang L."/>
            <person name="Yang X."/>
            <person name="Zhao S."/>
            <person name="Ji Z."/>
            <person name="Zhou Q."/>
            <person name="Hu M."/>
            <person name="Wang Y."/>
            <person name="Chen M."/>
            <person name="Xu Y."/>
            <person name="Jin H."/>
            <person name="Xiao X."/>
            <person name="Hu G."/>
            <person name="Bao F."/>
            <person name="Hu Y."/>
            <person name="Wan P."/>
            <person name="Li L."/>
            <person name="Deng X."/>
            <person name="Kuang T."/>
            <person name="Xiang C."/>
            <person name="Zhu J.K."/>
            <person name="Oliver M.J."/>
            <person name="He Y."/>
        </authorList>
    </citation>
    <scope>NUCLEOTIDE SEQUENCE [LARGE SCALE GENOMIC DNA]</scope>
    <source>
        <strain evidence="4">cv. XS01</strain>
    </source>
</reference>
<keyword evidence="1" id="KW-0175">Coiled coil</keyword>
<feature type="coiled-coil region" evidence="1">
    <location>
        <begin position="378"/>
        <end position="426"/>
    </location>
</feature>
<feature type="compositionally biased region" description="Low complexity" evidence="2">
    <location>
        <begin position="301"/>
        <end position="310"/>
    </location>
</feature>
<sequence length="449" mass="52235">MFSKIKTCATAKDIWEKLVQICEGSDETKENKLTVAQRKYESIKMKDGETMTEFDERFSAIVIKLNSLGKEYSNRELAMKVMRALPREWDVKTMAMRESKDLNKLELHDLFANLKAYEFELETRSEVPSTSQPTKAFAATTTKQCSPRTSKTADQLSDDVMSLFVKKFGKFMRRSFNPSSPYSNFHKSDKVSTDMKFFNCDRPGHFAADCNRPRKEDRSRDDKRSADRYKRDDKRADDRYKEDRYNRDEKNDERAVERSKERSKDRRMKTRSDKRLSRKHDRKVLVAEESTKSWADTDLESSSSSSSSSDSEQEEVHCFMADQTSDDEVFDFSNVEFTREDLVSALNDMVKEYMKLSHSFEEVKAENISLKGSSIESSSDELEDIDSLKIELSKLTAENELLRNESSELKAEVDKLTKEMSSWNKSSRALHKLQEMQKPVYDKTGFRFC</sequence>
<evidence type="ECO:0000256" key="2">
    <source>
        <dbReference type="SAM" id="MobiDB-lite"/>
    </source>
</evidence>
<dbReference type="Pfam" id="PF14223">
    <property type="entry name" value="Retrotran_gag_2"/>
    <property type="match status" value="1"/>
</dbReference>
<evidence type="ECO:0000313" key="3">
    <source>
        <dbReference type="EMBL" id="KZV25297.1"/>
    </source>
</evidence>
<keyword evidence="4" id="KW-1185">Reference proteome</keyword>
<feature type="compositionally biased region" description="Basic and acidic residues" evidence="2">
    <location>
        <begin position="211"/>
        <end position="275"/>
    </location>
</feature>
<feature type="region of interest" description="Disordered" evidence="2">
    <location>
        <begin position="208"/>
        <end position="316"/>
    </location>
</feature>
<feature type="region of interest" description="Disordered" evidence="2">
    <location>
        <begin position="124"/>
        <end position="152"/>
    </location>
</feature>
<evidence type="ECO:0008006" key="5">
    <source>
        <dbReference type="Google" id="ProtNLM"/>
    </source>
</evidence>
<organism evidence="3 4">
    <name type="scientific">Dorcoceras hygrometricum</name>
    <dbReference type="NCBI Taxonomy" id="472368"/>
    <lineage>
        <taxon>Eukaryota</taxon>
        <taxon>Viridiplantae</taxon>
        <taxon>Streptophyta</taxon>
        <taxon>Embryophyta</taxon>
        <taxon>Tracheophyta</taxon>
        <taxon>Spermatophyta</taxon>
        <taxon>Magnoliopsida</taxon>
        <taxon>eudicotyledons</taxon>
        <taxon>Gunneridae</taxon>
        <taxon>Pentapetalae</taxon>
        <taxon>asterids</taxon>
        <taxon>lamiids</taxon>
        <taxon>Lamiales</taxon>
        <taxon>Gesneriaceae</taxon>
        <taxon>Didymocarpoideae</taxon>
        <taxon>Trichosporeae</taxon>
        <taxon>Loxocarpinae</taxon>
        <taxon>Dorcoceras</taxon>
    </lineage>
</organism>
<gene>
    <name evidence="3" type="ORF">F511_07429</name>
</gene>
<dbReference type="EMBL" id="KV011895">
    <property type="protein sequence ID" value="KZV25297.1"/>
    <property type="molecule type" value="Genomic_DNA"/>
</dbReference>
<name>A0A2Z7B1A5_9LAMI</name>
<dbReference type="AlphaFoldDB" id="A0A2Z7B1A5"/>
<dbReference type="Gene3D" id="6.10.250.2910">
    <property type="match status" value="1"/>
</dbReference>
<accession>A0A2Z7B1A5</accession>
<proteinExistence type="predicted"/>
<feature type="compositionally biased region" description="Polar residues" evidence="2">
    <location>
        <begin position="126"/>
        <end position="152"/>
    </location>
</feature>
<evidence type="ECO:0000256" key="1">
    <source>
        <dbReference type="SAM" id="Coils"/>
    </source>
</evidence>
<evidence type="ECO:0000313" key="4">
    <source>
        <dbReference type="Proteomes" id="UP000250235"/>
    </source>
</evidence>
<protein>
    <recommendedName>
        <fullName evidence="5">CCHC-type domain-containing protein</fullName>
    </recommendedName>
</protein>
<dbReference type="PANTHER" id="PTHR35317:SF31">
    <property type="entry name" value="DUF4219 DOMAIN-CONTAINING PROTEIN"/>
    <property type="match status" value="1"/>
</dbReference>